<feature type="compositionally biased region" description="Low complexity" evidence="1">
    <location>
        <begin position="215"/>
        <end position="238"/>
    </location>
</feature>
<feature type="region of interest" description="Disordered" evidence="1">
    <location>
        <begin position="89"/>
        <end position="167"/>
    </location>
</feature>
<keyword evidence="2" id="KW-0472">Membrane</keyword>
<evidence type="ECO:0000313" key="5">
    <source>
        <dbReference type="Proteomes" id="UP001304683"/>
    </source>
</evidence>
<feature type="transmembrane region" description="Helical" evidence="2">
    <location>
        <begin position="191"/>
        <end position="210"/>
    </location>
</feature>
<protein>
    <submittedName>
        <fullName evidence="4">DUF4115 domain-containing protein</fullName>
    </submittedName>
</protein>
<dbReference type="PANTHER" id="PTHR34475">
    <property type="match status" value="1"/>
</dbReference>
<dbReference type="Proteomes" id="UP001304683">
    <property type="component" value="Chromosome"/>
</dbReference>
<dbReference type="InterPro" id="IPR001387">
    <property type="entry name" value="Cro/C1-type_HTH"/>
</dbReference>
<dbReference type="InterPro" id="IPR050400">
    <property type="entry name" value="Bact_Cytoskel_RodZ"/>
</dbReference>
<gene>
    <name evidence="4" type="ORF">Q5761_05175</name>
</gene>
<dbReference type="Pfam" id="PF13413">
    <property type="entry name" value="HTH_25"/>
    <property type="match status" value="1"/>
</dbReference>
<feature type="domain" description="HTH cro/C1-type" evidence="3">
    <location>
        <begin position="9"/>
        <end position="70"/>
    </location>
</feature>
<dbReference type="Pfam" id="PF13464">
    <property type="entry name" value="RodZ_C"/>
    <property type="match status" value="1"/>
</dbReference>
<evidence type="ECO:0000256" key="2">
    <source>
        <dbReference type="SAM" id="Phobius"/>
    </source>
</evidence>
<dbReference type="PANTHER" id="PTHR34475:SF1">
    <property type="entry name" value="CYTOSKELETON PROTEIN RODZ"/>
    <property type="match status" value="1"/>
</dbReference>
<organism evidence="4 5">
    <name type="scientific">Thermaerobacter composti</name>
    <dbReference type="NCBI Taxonomy" id="554949"/>
    <lineage>
        <taxon>Bacteria</taxon>
        <taxon>Bacillati</taxon>
        <taxon>Bacillota</taxon>
        <taxon>Clostridia</taxon>
        <taxon>Eubacteriales</taxon>
        <taxon>Clostridiales Family XVII. Incertae Sedis</taxon>
        <taxon>Thermaerobacter</taxon>
    </lineage>
</organism>
<feature type="compositionally biased region" description="Gly residues" evidence="1">
    <location>
        <begin position="239"/>
        <end position="253"/>
    </location>
</feature>
<sequence length="377" mass="38915">MTLEEIGRRLREARERKGLTLHDVQVATKIRRKYLEALERGDDAQLPPEVYTRGFIRAYAKLVGLDGMELAQAYSRWKRAQSAAGAAADGAGAAPAGEGASVPTIGDDGDRDGADAAPSRRAAGEGRVATDAGGGAPAGRVPPPERGPQVPEPWTPPPLVGPLPRSGRRWRRGAEAFGGTARRRVGPWARWGMALLGLLLLVGAGLYIAGAPSAPEAGRPPAGSGPAGSAPGTQPAVPGGEGGGETAGEGGAAPGSPAEEPRVPQVTVRREGDDVYYTIAGGPAGPAAGADGSPLTVTLEATDRVWVRVRDAEGRVVFERLMQRGDRQQVELGQGLDIRVGYPRGLALRVETADLEVPPEESPLNLHLEPGAAAGAS</sequence>
<dbReference type="SUPFAM" id="SSF47413">
    <property type="entry name" value="lambda repressor-like DNA-binding domains"/>
    <property type="match status" value="1"/>
</dbReference>
<dbReference type="EMBL" id="CP132508">
    <property type="protein sequence ID" value="WPD20033.1"/>
    <property type="molecule type" value="Genomic_DNA"/>
</dbReference>
<proteinExistence type="predicted"/>
<dbReference type="InterPro" id="IPR025194">
    <property type="entry name" value="RodZ-like_C"/>
</dbReference>
<evidence type="ECO:0000256" key="1">
    <source>
        <dbReference type="SAM" id="MobiDB-lite"/>
    </source>
</evidence>
<dbReference type="InterPro" id="IPR010982">
    <property type="entry name" value="Lambda_DNA-bd_dom_sf"/>
</dbReference>
<keyword evidence="2" id="KW-1133">Transmembrane helix</keyword>
<dbReference type="RefSeq" id="WP_318751441.1">
    <property type="nucleotide sequence ID" value="NZ_CP132508.1"/>
</dbReference>
<keyword evidence="5" id="KW-1185">Reference proteome</keyword>
<evidence type="ECO:0000313" key="4">
    <source>
        <dbReference type="EMBL" id="WPD20033.1"/>
    </source>
</evidence>
<name>A0ABZ0QSH9_9FIRM</name>
<keyword evidence="2" id="KW-0812">Transmembrane</keyword>
<dbReference type="SMART" id="SM00530">
    <property type="entry name" value="HTH_XRE"/>
    <property type="match status" value="1"/>
</dbReference>
<dbReference type="CDD" id="cd00093">
    <property type="entry name" value="HTH_XRE"/>
    <property type="match status" value="1"/>
</dbReference>
<feature type="compositionally biased region" description="Low complexity" evidence="1">
    <location>
        <begin position="89"/>
        <end position="100"/>
    </location>
</feature>
<feature type="compositionally biased region" description="Pro residues" evidence="1">
    <location>
        <begin position="140"/>
        <end position="161"/>
    </location>
</feature>
<dbReference type="Gene3D" id="1.10.260.40">
    <property type="entry name" value="lambda repressor-like DNA-binding domains"/>
    <property type="match status" value="1"/>
</dbReference>
<reference evidence="4 5" key="1">
    <citation type="submission" date="2023-08" db="EMBL/GenBank/DDBJ databases">
        <title>Genome sequence of Thermaerobacter compostii strain Ins1, a spore-forming filamentous bacterium isolated from a deep geothermal reservoir.</title>
        <authorList>
            <person name="Bregnard D."/>
            <person name="Gonzalez D."/>
            <person name="Junier P."/>
        </authorList>
    </citation>
    <scope>NUCLEOTIDE SEQUENCE [LARGE SCALE GENOMIC DNA]</scope>
    <source>
        <strain evidence="4 5">Ins1</strain>
    </source>
</reference>
<feature type="region of interest" description="Disordered" evidence="1">
    <location>
        <begin position="215"/>
        <end position="265"/>
    </location>
</feature>
<evidence type="ECO:0000259" key="3">
    <source>
        <dbReference type="SMART" id="SM00530"/>
    </source>
</evidence>
<accession>A0ABZ0QSH9</accession>